<reference evidence="3" key="1">
    <citation type="journal article" date="2014" name="Proc. Natl. Acad. Sci. U.S.A.">
        <title>Extensive sampling of basidiomycete genomes demonstrates inadequacy of the white-rot/brown-rot paradigm for wood decay fungi.</title>
        <authorList>
            <person name="Riley R."/>
            <person name="Salamov A.A."/>
            <person name="Brown D.W."/>
            <person name="Nagy L.G."/>
            <person name="Floudas D."/>
            <person name="Held B.W."/>
            <person name="Levasseur A."/>
            <person name="Lombard V."/>
            <person name="Morin E."/>
            <person name="Otillar R."/>
            <person name="Lindquist E.A."/>
            <person name="Sun H."/>
            <person name="LaButti K.M."/>
            <person name="Schmutz J."/>
            <person name="Jabbour D."/>
            <person name="Luo H."/>
            <person name="Baker S.E."/>
            <person name="Pisabarro A.G."/>
            <person name="Walton J.D."/>
            <person name="Blanchette R.A."/>
            <person name="Henrissat B."/>
            <person name="Martin F."/>
            <person name="Cullen D."/>
            <person name="Hibbett D.S."/>
            <person name="Grigoriev I.V."/>
        </authorList>
    </citation>
    <scope>NUCLEOTIDE SEQUENCE [LARGE SCALE GENOMIC DNA]</scope>
    <source>
        <strain evidence="3">MUCL 33604</strain>
    </source>
</reference>
<dbReference type="InterPro" id="IPR011009">
    <property type="entry name" value="Kinase-like_dom_sf"/>
</dbReference>
<protein>
    <recommendedName>
        <fullName evidence="1">Protein kinase domain-containing protein</fullName>
    </recommendedName>
</protein>
<dbReference type="SUPFAM" id="SSF56112">
    <property type="entry name" value="Protein kinase-like (PK-like)"/>
    <property type="match status" value="1"/>
</dbReference>
<dbReference type="AlphaFoldDB" id="A0A067QD63"/>
<organism evidence="2 3">
    <name type="scientific">Jaapia argillacea MUCL 33604</name>
    <dbReference type="NCBI Taxonomy" id="933084"/>
    <lineage>
        <taxon>Eukaryota</taxon>
        <taxon>Fungi</taxon>
        <taxon>Dikarya</taxon>
        <taxon>Basidiomycota</taxon>
        <taxon>Agaricomycotina</taxon>
        <taxon>Agaricomycetes</taxon>
        <taxon>Agaricomycetidae</taxon>
        <taxon>Jaapiales</taxon>
        <taxon>Jaapiaceae</taxon>
        <taxon>Jaapia</taxon>
    </lineage>
</organism>
<feature type="domain" description="Protein kinase" evidence="1">
    <location>
        <begin position="52"/>
        <end position="361"/>
    </location>
</feature>
<name>A0A067QD63_9AGAM</name>
<dbReference type="SMART" id="SM00220">
    <property type="entry name" value="S_TKc"/>
    <property type="match status" value="1"/>
</dbReference>
<evidence type="ECO:0000259" key="1">
    <source>
        <dbReference type="PROSITE" id="PS50011"/>
    </source>
</evidence>
<dbReference type="Proteomes" id="UP000027265">
    <property type="component" value="Unassembled WGS sequence"/>
</dbReference>
<dbReference type="OrthoDB" id="5987198at2759"/>
<keyword evidence="3" id="KW-1185">Reference proteome</keyword>
<accession>A0A067QD63</accession>
<dbReference type="STRING" id="933084.A0A067QD63"/>
<dbReference type="GO" id="GO:0004672">
    <property type="term" value="F:protein kinase activity"/>
    <property type="evidence" value="ECO:0007669"/>
    <property type="project" value="InterPro"/>
</dbReference>
<evidence type="ECO:0000313" key="2">
    <source>
        <dbReference type="EMBL" id="KDQ64115.1"/>
    </source>
</evidence>
<dbReference type="EMBL" id="KL197709">
    <property type="protein sequence ID" value="KDQ64115.1"/>
    <property type="molecule type" value="Genomic_DNA"/>
</dbReference>
<evidence type="ECO:0000313" key="3">
    <source>
        <dbReference type="Proteomes" id="UP000027265"/>
    </source>
</evidence>
<dbReference type="PROSITE" id="PS50011">
    <property type="entry name" value="PROTEIN_KINASE_DOM"/>
    <property type="match status" value="1"/>
</dbReference>
<gene>
    <name evidence="2" type="ORF">JAAARDRAFT_27739</name>
</gene>
<dbReference type="GO" id="GO:0005524">
    <property type="term" value="F:ATP binding"/>
    <property type="evidence" value="ECO:0007669"/>
    <property type="project" value="InterPro"/>
</dbReference>
<dbReference type="InterPro" id="IPR000719">
    <property type="entry name" value="Prot_kinase_dom"/>
</dbReference>
<dbReference type="HOGENOM" id="CLU_044121_2_1_1"/>
<dbReference type="Gene3D" id="1.10.510.10">
    <property type="entry name" value="Transferase(Phosphotransferase) domain 1"/>
    <property type="match status" value="1"/>
</dbReference>
<proteinExistence type="predicted"/>
<dbReference type="InParanoid" id="A0A067QD63"/>
<sequence length="361" mass="41301">MNAAHAELPSCARLSPSNLLNCARAEKEGAWVLDPIEEEWRDRQPFLASRGYMLRPRYRPGWIPSWHGTNIHPSYCEDSIEQLLPQILDARRLDGTVVGIKRTKNTTTEIAIALFLASEKCKRDPRNHCVSIYDNFSDPLEPDISFIVMPLLRPFDDPEFGTVGEVLDFIGQTLEGLMFLHSVNVAHRDCVGLNIMMDARTLYPKGWHPVRYTHAPNGFHDLPPASRLDAGVRYLFIDWGLSTRFFPGERPLVTGVKGRDQDVPELSSTTPYDAFKVDIFILGHVYQTDLYNVYYGLDFLLPIIRTMMANNPQLRPTAEEAFNAFQKVYLKVIPTMLRTGLHRRDESIPKWIYNKVKRLVG</sequence>